<evidence type="ECO:0000313" key="4">
    <source>
        <dbReference type="Proteomes" id="UP001308776"/>
    </source>
</evidence>
<evidence type="ECO:0000313" key="3">
    <source>
        <dbReference type="EMBL" id="MEB8515327.1"/>
    </source>
</evidence>
<proteinExistence type="predicted"/>
<keyword evidence="4" id="KW-1185">Reference proteome</keyword>
<sequence length="146" mass="15933">MKECSFEGVAAPAINDRAGAPRHAPGRKDRTDRGTLSTITPDEIVRLAPSLRPYLATPNPCWPELVEAADWLRHELGVSKPLWGEACITIGRERAAIALAIVATKPPGHFKTGPAGYFHGMVQKAKAGELNLDRTIWAMRRKTTTP</sequence>
<feature type="non-terminal residue" evidence="3">
    <location>
        <position position="146"/>
    </location>
</feature>
<comment type="caution">
    <text evidence="3">The sequence shown here is derived from an EMBL/GenBank/DDBJ whole genome shotgun (WGS) entry which is preliminary data.</text>
</comment>
<feature type="region of interest" description="Disordered" evidence="1">
    <location>
        <begin position="15"/>
        <end position="35"/>
    </location>
</feature>
<dbReference type="Pfam" id="PF11800">
    <property type="entry name" value="RP-C_C"/>
    <property type="match status" value="1"/>
</dbReference>
<protein>
    <submittedName>
        <fullName evidence="3">Replication initiation protein RepC</fullName>
    </submittedName>
</protein>
<name>A0ABU6FTE0_9PROT</name>
<reference evidence="3 4" key="1">
    <citation type="submission" date="2022-11" db="EMBL/GenBank/DDBJ databases">
        <title>Comparative genomics analysis of Acidithiobacillus ferriphilus.</title>
        <authorList>
            <person name="Ma L."/>
        </authorList>
    </citation>
    <scope>NUCLEOTIDE SEQUENCE [LARGE SCALE GENOMIC DNA]</scope>
    <source>
        <strain evidence="3 4">DY15</strain>
    </source>
</reference>
<organism evidence="3 4">
    <name type="scientific">Acidithiobacillus ferriphilus</name>
    <dbReference type="NCBI Taxonomy" id="1689834"/>
    <lineage>
        <taxon>Bacteria</taxon>
        <taxon>Pseudomonadati</taxon>
        <taxon>Pseudomonadota</taxon>
        <taxon>Acidithiobacillia</taxon>
        <taxon>Acidithiobacillales</taxon>
        <taxon>Acidithiobacillaceae</taxon>
        <taxon>Acidithiobacillus</taxon>
    </lineage>
</organism>
<feature type="domain" description="Plasmid replication protein C C-terminal" evidence="2">
    <location>
        <begin position="42"/>
        <end position="141"/>
    </location>
</feature>
<dbReference type="InterPro" id="IPR021760">
    <property type="entry name" value="RepC_C"/>
</dbReference>
<evidence type="ECO:0000259" key="2">
    <source>
        <dbReference type="Pfam" id="PF11800"/>
    </source>
</evidence>
<evidence type="ECO:0000256" key="1">
    <source>
        <dbReference type="SAM" id="MobiDB-lite"/>
    </source>
</evidence>
<dbReference type="Proteomes" id="UP001308776">
    <property type="component" value="Unassembled WGS sequence"/>
</dbReference>
<gene>
    <name evidence="3" type="primary">repC</name>
    <name evidence="3" type="ORF">OW717_14925</name>
</gene>
<dbReference type="EMBL" id="JAQGFR010000279">
    <property type="protein sequence ID" value="MEB8515327.1"/>
    <property type="molecule type" value="Genomic_DNA"/>
</dbReference>
<accession>A0ABU6FTE0</accession>